<accession>A0A371JZI9</accession>
<feature type="transmembrane region" description="Helical" evidence="3">
    <location>
        <begin position="331"/>
        <end position="350"/>
    </location>
</feature>
<feature type="transmembrane region" description="Helical" evidence="3">
    <location>
        <begin position="228"/>
        <end position="249"/>
    </location>
</feature>
<reference evidence="4 5" key="1">
    <citation type="submission" date="2018-08" db="EMBL/GenBank/DDBJ databases">
        <title>Lysobacter sp. zong2l5, whole genome shotgun sequence.</title>
        <authorList>
            <person name="Zhang X."/>
            <person name="Feng G."/>
            <person name="Zhu H."/>
        </authorList>
    </citation>
    <scope>NUCLEOTIDE SEQUENCE [LARGE SCALE GENOMIC DNA]</scope>
    <source>
        <strain evidence="5">zong2l5</strain>
    </source>
</reference>
<feature type="transmembrane region" description="Helical" evidence="3">
    <location>
        <begin position="181"/>
        <end position="199"/>
    </location>
</feature>
<evidence type="ECO:0000256" key="1">
    <source>
        <dbReference type="ARBA" id="ARBA00022737"/>
    </source>
</evidence>
<proteinExistence type="predicted"/>
<feature type="transmembrane region" description="Helical" evidence="3">
    <location>
        <begin position="95"/>
        <end position="114"/>
    </location>
</feature>
<dbReference type="EMBL" id="QTSU01000002">
    <property type="protein sequence ID" value="RDZ27032.1"/>
    <property type="molecule type" value="Genomic_DNA"/>
</dbReference>
<dbReference type="InterPro" id="IPR052346">
    <property type="entry name" value="O-mannosyl-transferase_TMTC"/>
</dbReference>
<dbReference type="AlphaFoldDB" id="A0A371JZI9"/>
<evidence type="ECO:0008006" key="6">
    <source>
        <dbReference type="Google" id="ProtNLM"/>
    </source>
</evidence>
<keyword evidence="3" id="KW-1133">Transmembrane helix</keyword>
<organism evidence="4 5">
    <name type="scientific">Lysobacter silvisoli</name>
    <dbReference type="NCBI Taxonomy" id="2293254"/>
    <lineage>
        <taxon>Bacteria</taxon>
        <taxon>Pseudomonadati</taxon>
        <taxon>Pseudomonadota</taxon>
        <taxon>Gammaproteobacteria</taxon>
        <taxon>Lysobacterales</taxon>
        <taxon>Lysobacteraceae</taxon>
        <taxon>Lysobacter</taxon>
    </lineage>
</organism>
<feature type="transmembrane region" description="Helical" evidence="3">
    <location>
        <begin position="152"/>
        <end position="169"/>
    </location>
</feature>
<dbReference type="PANTHER" id="PTHR44227">
    <property type="match status" value="1"/>
</dbReference>
<sequence length="635" mass="68782">MPLPDSRWDFARWLLVAATLAAFVLYAPGLQGPFLFDDPANLAVLRAWYNGQADWRTVVLGQGGLIEARPLSMLSFLATVAAGGPGPLSYKAGNLLLHAACAALGFRLLSRTLAQDPRLAPQARALAAIAVALWLLHPIQVSTVLYAVQRMAQLSALFALGAVLAYFLARTRLTSRARDRTAIALLFAAFPLLVVAGVLSKQNAIVAPLLCLAFELAYFPGKRPLAIRLFFGLFLALPFVVALLAFAAAPQTLLRGYSDWGFSPDQRLLTQTRVLMDYAGSLLWPRGEHMSLFRDDFVISVGLFAPATTALAIAGLLALSALVVELRRRAPSLFAGWFFFLLAHSVESSVLPLEMYYEHRNYLPAFGLALALVGTLALWPRRGAAGLRLAPLAWFATAACLVLALQTYGRVQTWRSKPAIVANALIHHPESLRARQTQAFIDLAEGRTDAALAQMHRLQRSAQPRTRLLARIDAVSIACLAGRPADPSELTRALTDAQAKVTLDEVLVVDLLAQASAGDRCPGVASPQVSALVLGLLRAAPTQDPAAHPRRQLHLIAALVLARSQDWAGAQAQAEGAWTTQAPLEVADVLVQAYLANGRRQDAERVLRQIQARTRPYDRAGQALIAQLRGRIQTH</sequence>
<keyword evidence="3" id="KW-0472">Membrane</keyword>
<feature type="transmembrane region" description="Helical" evidence="3">
    <location>
        <begin position="362"/>
        <end position="379"/>
    </location>
</feature>
<protein>
    <recommendedName>
        <fullName evidence="6">Tetratricopeptide repeat protein</fullName>
    </recommendedName>
</protein>
<comment type="caution">
    <text evidence="4">The sequence shown here is derived from an EMBL/GenBank/DDBJ whole genome shotgun (WGS) entry which is preliminary data.</text>
</comment>
<keyword evidence="2" id="KW-0802">TPR repeat</keyword>
<feature type="transmembrane region" description="Helical" evidence="3">
    <location>
        <begin position="126"/>
        <end position="146"/>
    </location>
</feature>
<keyword evidence="3" id="KW-0812">Transmembrane</keyword>
<keyword evidence="1" id="KW-0677">Repeat</keyword>
<feature type="transmembrane region" description="Helical" evidence="3">
    <location>
        <begin position="391"/>
        <end position="409"/>
    </location>
</feature>
<dbReference type="Proteomes" id="UP000264492">
    <property type="component" value="Unassembled WGS sequence"/>
</dbReference>
<feature type="transmembrane region" description="Helical" evidence="3">
    <location>
        <begin position="205"/>
        <end position="221"/>
    </location>
</feature>
<evidence type="ECO:0000256" key="2">
    <source>
        <dbReference type="ARBA" id="ARBA00022803"/>
    </source>
</evidence>
<keyword evidence="5" id="KW-1185">Reference proteome</keyword>
<gene>
    <name evidence="4" type="ORF">DX914_12225</name>
</gene>
<evidence type="ECO:0000313" key="5">
    <source>
        <dbReference type="Proteomes" id="UP000264492"/>
    </source>
</evidence>
<evidence type="ECO:0000256" key="3">
    <source>
        <dbReference type="SAM" id="Phobius"/>
    </source>
</evidence>
<dbReference type="PANTHER" id="PTHR44227:SF3">
    <property type="entry name" value="PROTEIN O-MANNOSYL-TRANSFERASE TMTC4"/>
    <property type="match status" value="1"/>
</dbReference>
<name>A0A371JZI9_9GAMM</name>
<feature type="transmembrane region" description="Helical" evidence="3">
    <location>
        <begin position="297"/>
        <end position="324"/>
    </location>
</feature>
<evidence type="ECO:0000313" key="4">
    <source>
        <dbReference type="EMBL" id="RDZ27032.1"/>
    </source>
</evidence>